<feature type="repeat" description="WD" evidence="3">
    <location>
        <begin position="238"/>
        <end position="279"/>
    </location>
</feature>
<gene>
    <name evidence="5" type="ORF">PCAL00307_LOCUS13919</name>
    <name evidence="6" type="ORF">PECAL_2P02820</name>
</gene>
<dbReference type="EMBL" id="HBIW01016144">
    <property type="protein sequence ID" value="CAE0698483.1"/>
    <property type="molecule type" value="Transcribed_RNA"/>
</dbReference>
<dbReference type="PANTHER" id="PTHR19879">
    <property type="entry name" value="TRANSCRIPTION INITIATION FACTOR TFIID"/>
    <property type="match status" value="1"/>
</dbReference>
<dbReference type="SMART" id="SM00320">
    <property type="entry name" value="WD40"/>
    <property type="match status" value="7"/>
</dbReference>
<sequence length="445" mass="46802">MTALAERNSWAAEGVDDLLKFSRKASQEEPQLVRTLRGHRGAVHGVAFSPTRRQLASTGGDGAVMLWSFGMRDEATRRERPTRAYRFEGHDGAVYCAAFRRDGRQLATGGADRTVRLWETRARGESRILRGHSGAVRAVAFSPDGTRLLTGADDKCVKVWSLPRRQFVCTLGASELAPPSGARPARRARHGGGGAVASHANWVRAACWSPDGTVAASGGDDKLVKVWDVEAAKATATFFEHEKAVRGVCFSADGTCVVACGDDAAINVWDTRTKGLLQHYTAHTGPCTSVAVDPKQAGRYLASTGADGTVKLYDLRQGQLLYTLEGHAGGAAACAFSGMSTKGELLASGGADKTVMVWRSQLDGCGPAPAPKAPAKAPAPSRAPIAAAAPPKPPPAPPAKGVPEVVAKTLDHVVGQLDAITSTLGALEKRICANEGRVATILEKQ</sequence>
<dbReference type="PROSITE" id="PS50294">
    <property type="entry name" value="WD_REPEATS_REGION"/>
    <property type="match status" value="6"/>
</dbReference>
<dbReference type="InterPro" id="IPR020472">
    <property type="entry name" value="WD40_PAC1"/>
</dbReference>
<evidence type="ECO:0008006" key="8">
    <source>
        <dbReference type="Google" id="ProtNLM"/>
    </source>
</evidence>
<reference evidence="6" key="2">
    <citation type="submission" date="2021-11" db="EMBL/GenBank/DDBJ databases">
        <authorList>
            <consortium name="Genoscope - CEA"/>
            <person name="William W."/>
        </authorList>
    </citation>
    <scope>NUCLEOTIDE SEQUENCE</scope>
</reference>
<evidence type="ECO:0000256" key="1">
    <source>
        <dbReference type="ARBA" id="ARBA00022574"/>
    </source>
</evidence>
<dbReference type="PRINTS" id="PR00320">
    <property type="entry name" value="GPROTEINBRPT"/>
</dbReference>
<feature type="repeat" description="WD" evidence="3">
    <location>
        <begin position="324"/>
        <end position="358"/>
    </location>
</feature>
<feature type="repeat" description="WD" evidence="3">
    <location>
        <begin position="36"/>
        <end position="68"/>
    </location>
</feature>
<feature type="repeat" description="WD" evidence="3">
    <location>
        <begin position="196"/>
        <end position="237"/>
    </location>
</feature>
<evidence type="ECO:0000313" key="7">
    <source>
        <dbReference type="Proteomes" id="UP000789595"/>
    </source>
</evidence>
<dbReference type="Proteomes" id="UP000789595">
    <property type="component" value="Unassembled WGS sequence"/>
</dbReference>
<evidence type="ECO:0000256" key="4">
    <source>
        <dbReference type="SAM" id="MobiDB-lite"/>
    </source>
</evidence>
<dbReference type="InterPro" id="IPR001680">
    <property type="entry name" value="WD40_rpt"/>
</dbReference>
<reference evidence="5" key="1">
    <citation type="submission" date="2021-01" db="EMBL/GenBank/DDBJ databases">
        <authorList>
            <person name="Corre E."/>
            <person name="Pelletier E."/>
            <person name="Niang G."/>
            <person name="Scheremetjew M."/>
            <person name="Finn R."/>
            <person name="Kale V."/>
            <person name="Holt S."/>
            <person name="Cochrane G."/>
            <person name="Meng A."/>
            <person name="Brown T."/>
            <person name="Cohen L."/>
        </authorList>
    </citation>
    <scope>NUCLEOTIDE SEQUENCE</scope>
    <source>
        <strain evidence="5">CCMP1756</strain>
    </source>
</reference>
<dbReference type="InterPro" id="IPR036322">
    <property type="entry name" value="WD40_repeat_dom_sf"/>
</dbReference>
<dbReference type="Gene3D" id="2.130.10.10">
    <property type="entry name" value="YVTN repeat-like/Quinoprotein amine dehydrogenase"/>
    <property type="match status" value="2"/>
</dbReference>
<keyword evidence="2" id="KW-0677">Repeat</keyword>
<dbReference type="EMBL" id="CAKKNE010000002">
    <property type="protein sequence ID" value="CAH0367268.1"/>
    <property type="molecule type" value="Genomic_DNA"/>
</dbReference>
<protein>
    <recommendedName>
        <fullName evidence="8">Anaphase-promoting complex subunit 4 WD40 domain-containing protein</fullName>
    </recommendedName>
</protein>
<dbReference type="Pfam" id="PF00400">
    <property type="entry name" value="WD40"/>
    <property type="match status" value="7"/>
</dbReference>
<dbReference type="CDD" id="cd00200">
    <property type="entry name" value="WD40"/>
    <property type="match status" value="1"/>
</dbReference>
<evidence type="ECO:0000256" key="2">
    <source>
        <dbReference type="ARBA" id="ARBA00022737"/>
    </source>
</evidence>
<proteinExistence type="predicted"/>
<dbReference type="AlphaFoldDB" id="A0A7S3ZYU1"/>
<evidence type="ECO:0000313" key="5">
    <source>
        <dbReference type="EMBL" id="CAE0698483.1"/>
    </source>
</evidence>
<evidence type="ECO:0000256" key="3">
    <source>
        <dbReference type="PROSITE-ProRule" id="PRU00221"/>
    </source>
</evidence>
<feature type="compositionally biased region" description="Pro residues" evidence="4">
    <location>
        <begin position="390"/>
        <end position="400"/>
    </location>
</feature>
<dbReference type="InterPro" id="IPR019775">
    <property type="entry name" value="WD40_repeat_CS"/>
</dbReference>
<organism evidence="5">
    <name type="scientific">Pelagomonas calceolata</name>
    <dbReference type="NCBI Taxonomy" id="35677"/>
    <lineage>
        <taxon>Eukaryota</taxon>
        <taxon>Sar</taxon>
        <taxon>Stramenopiles</taxon>
        <taxon>Ochrophyta</taxon>
        <taxon>Pelagophyceae</taxon>
        <taxon>Pelagomonadales</taxon>
        <taxon>Pelagomonadaceae</taxon>
        <taxon>Pelagomonas</taxon>
    </lineage>
</organism>
<feature type="repeat" description="WD" evidence="3">
    <location>
        <begin position="87"/>
        <end position="128"/>
    </location>
</feature>
<dbReference type="PROSITE" id="PS00678">
    <property type="entry name" value="WD_REPEATS_1"/>
    <property type="match status" value="3"/>
</dbReference>
<name>A0A7S3ZYU1_9STRA</name>
<dbReference type="OrthoDB" id="10264588at2759"/>
<feature type="repeat" description="WD" evidence="3">
    <location>
        <begin position="129"/>
        <end position="170"/>
    </location>
</feature>
<dbReference type="InterPro" id="IPR015943">
    <property type="entry name" value="WD40/YVTN_repeat-like_dom_sf"/>
</dbReference>
<accession>A0A7S3ZYU1</accession>
<keyword evidence="7" id="KW-1185">Reference proteome</keyword>
<evidence type="ECO:0000313" key="6">
    <source>
        <dbReference type="EMBL" id="CAH0367268.1"/>
    </source>
</evidence>
<dbReference type="SUPFAM" id="SSF50978">
    <property type="entry name" value="WD40 repeat-like"/>
    <property type="match status" value="1"/>
</dbReference>
<feature type="compositionally biased region" description="Low complexity" evidence="4">
    <location>
        <begin position="373"/>
        <end position="389"/>
    </location>
</feature>
<keyword evidence="1 3" id="KW-0853">WD repeat</keyword>
<dbReference type="PROSITE" id="PS50082">
    <property type="entry name" value="WD_REPEATS_2"/>
    <property type="match status" value="7"/>
</dbReference>
<feature type="region of interest" description="Disordered" evidence="4">
    <location>
        <begin position="367"/>
        <end position="402"/>
    </location>
</feature>
<feature type="repeat" description="WD" evidence="3">
    <location>
        <begin position="280"/>
        <end position="323"/>
    </location>
</feature>
<dbReference type="PANTHER" id="PTHR19879:SF9">
    <property type="entry name" value="TRANSCRIPTION INITIATION FACTOR TFIID SUBUNIT 5"/>
    <property type="match status" value="1"/>
</dbReference>